<evidence type="ECO:0000256" key="3">
    <source>
        <dbReference type="ARBA" id="ARBA00023157"/>
    </source>
</evidence>
<comment type="caution">
    <text evidence="9">The sequence shown here is derived from an EMBL/GenBank/DDBJ whole genome shotgun (WGS) entry which is preliminary data.</text>
</comment>
<proteinExistence type="predicted"/>
<keyword evidence="1 4" id="KW-0245">EGF-like domain</keyword>
<evidence type="ECO:0000256" key="5">
    <source>
        <dbReference type="SAM" id="MobiDB-lite"/>
    </source>
</evidence>
<gene>
    <name evidence="9" type="ORF">DMN91_006240</name>
</gene>
<evidence type="ECO:0000256" key="1">
    <source>
        <dbReference type="ARBA" id="ARBA00022536"/>
    </source>
</evidence>
<feature type="domain" description="EGF-like" evidence="8">
    <location>
        <begin position="306"/>
        <end position="347"/>
    </location>
</feature>
<feature type="domain" description="CUB" evidence="7">
    <location>
        <begin position="127"/>
        <end position="262"/>
    </location>
</feature>
<feature type="domain" description="EGF-like" evidence="8">
    <location>
        <begin position="267"/>
        <end position="305"/>
    </location>
</feature>
<keyword evidence="3 4" id="KW-1015">Disulfide bond</keyword>
<dbReference type="InterPro" id="IPR035914">
    <property type="entry name" value="Sperma_CUB_dom_sf"/>
</dbReference>
<evidence type="ECO:0000256" key="4">
    <source>
        <dbReference type="PROSITE-ProRule" id="PRU00076"/>
    </source>
</evidence>
<organism evidence="9">
    <name type="scientific">Ooceraea biroi</name>
    <name type="common">Clonal raider ant</name>
    <name type="synonym">Cerapachys biroi</name>
    <dbReference type="NCBI Taxonomy" id="2015173"/>
    <lineage>
        <taxon>Eukaryota</taxon>
        <taxon>Metazoa</taxon>
        <taxon>Ecdysozoa</taxon>
        <taxon>Arthropoda</taxon>
        <taxon>Hexapoda</taxon>
        <taxon>Insecta</taxon>
        <taxon>Pterygota</taxon>
        <taxon>Neoptera</taxon>
        <taxon>Endopterygota</taxon>
        <taxon>Hymenoptera</taxon>
        <taxon>Apocrita</taxon>
        <taxon>Aculeata</taxon>
        <taxon>Formicoidea</taxon>
        <taxon>Formicidae</taxon>
        <taxon>Dorylinae</taxon>
        <taxon>Ooceraea</taxon>
    </lineage>
</organism>
<dbReference type="Gene3D" id="2.10.25.10">
    <property type="entry name" value="Laminin"/>
    <property type="match status" value="1"/>
</dbReference>
<name>A0A3L8DNQ9_OOCBI</name>
<keyword evidence="6" id="KW-0472">Membrane</keyword>
<feature type="disulfide bond" evidence="4">
    <location>
        <begin position="276"/>
        <end position="293"/>
    </location>
</feature>
<dbReference type="PROSITE" id="PS50026">
    <property type="entry name" value="EGF_3"/>
    <property type="match status" value="2"/>
</dbReference>
<evidence type="ECO:0000256" key="6">
    <source>
        <dbReference type="SAM" id="Phobius"/>
    </source>
</evidence>
<feature type="transmembrane region" description="Helical" evidence="6">
    <location>
        <begin position="100"/>
        <end position="120"/>
    </location>
</feature>
<comment type="caution">
    <text evidence="4">Lacks conserved residue(s) required for the propagation of feature annotation.</text>
</comment>
<dbReference type="SUPFAM" id="SSF57196">
    <property type="entry name" value="EGF/Laminin"/>
    <property type="match status" value="1"/>
</dbReference>
<evidence type="ECO:0000259" key="7">
    <source>
        <dbReference type="PROSITE" id="PS01180"/>
    </source>
</evidence>
<dbReference type="PANTHER" id="PTHR24049">
    <property type="entry name" value="CRUMBS FAMILY MEMBER"/>
    <property type="match status" value="1"/>
</dbReference>
<dbReference type="InterPro" id="IPR000859">
    <property type="entry name" value="CUB_dom"/>
</dbReference>
<dbReference type="Proteomes" id="UP000279307">
    <property type="component" value="Chromosome 6"/>
</dbReference>
<dbReference type="SUPFAM" id="SSF49854">
    <property type="entry name" value="Spermadhesin, CUB domain"/>
    <property type="match status" value="1"/>
</dbReference>
<dbReference type="EMBL" id="QOIP01000006">
    <property type="protein sequence ID" value="RLU21863.1"/>
    <property type="molecule type" value="Genomic_DNA"/>
</dbReference>
<accession>A0A3L8DNQ9</accession>
<keyword evidence="6" id="KW-1133">Transmembrane helix</keyword>
<sequence length="428" mass="48530">MRADRSVEKANAQQPGRSRGFAHPVISIKSDQHQLHAALRARPYRSSDCSFVVRPAKLLARFFADPSRRCAMESIETRPDNPGGLRSAWRSRVQRAKMKSLVPSLYLLLYLCCGNLPGVITNYDPFCGGHLTDTRGVIHTPNFPGPFPVPIKCRWVIDVSDIPSTNSSSTVVVEIVVYLTQLYVYKGLRFTEYAYYESETMNFGAALVKEVTEGNVFKYRQFRTSRPFLVIEFELDRLEGNHVRVLHDLLDVYGFNVTYEVTEERPNPESCTVRDCSFAGNCLVSADYTSFWCDCFDDFSGRRCNEGSLCFNDQHSPVCQNEAICRQIGAEAMHCDCPNGYVGHNCEIRLLDTLDTECISENCILQCPFNEQEQPCICKDGTKIYNNRSRYECRIKLSNVTSLRTGLISQHGNLESFVSKQTQTRRAS</sequence>
<dbReference type="InterPro" id="IPR051022">
    <property type="entry name" value="Notch_Cell-Fate_Det"/>
</dbReference>
<dbReference type="InterPro" id="IPR000742">
    <property type="entry name" value="EGF"/>
</dbReference>
<dbReference type="SMART" id="SM00181">
    <property type="entry name" value="EGF"/>
    <property type="match status" value="2"/>
</dbReference>
<protein>
    <recommendedName>
        <fullName evidence="10">Versican core protein</fullName>
    </recommendedName>
</protein>
<dbReference type="PROSITE" id="PS00022">
    <property type="entry name" value="EGF_1"/>
    <property type="match status" value="2"/>
</dbReference>
<dbReference type="Pfam" id="PF00008">
    <property type="entry name" value="EGF"/>
    <property type="match status" value="1"/>
</dbReference>
<feature type="disulfide bond" evidence="4">
    <location>
        <begin position="295"/>
        <end position="304"/>
    </location>
</feature>
<feature type="region of interest" description="Disordered" evidence="5">
    <location>
        <begin position="1"/>
        <end position="21"/>
    </location>
</feature>
<feature type="disulfide bond" evidence="4">
    <location>
        <begin position="337"/>
        <end position="346"/>
    </location>
</feature>
<evidence type="ECO:0000259" key="8">
    <source>
        <dbReference type="PROSITE" id="PS50026"/>
    </source>
</evidence>
<evidence type="ECO:0000313" key="9">
    <source>
        <dbReference type="EMBL" id="RLU21863.1"/>
    </source>
</evidence>
<dbReference type="PROSITE" id="PS01186">
    <property type="entry name" value="EGF_2"/>
    <property type="match status" value="1"/>
</dbReference>
<dbReference type="PROSITE" id="PS01180">
    <property type="entry name" value="CUB"/>
    <property type="match status" value="1"/>
</dbReference>
<reference evidence="9" key="2">
    <citation type="submission" date="2018-07" db="EMBL/GenBank/DDBJ databases">
        <authorList>
            <person name="Mckenzie S.K."/>
            <person name="Kronauer D.J.C."/>
        </authorList>
    </citation>
    <scope>NUCLEOTIDE SEQUENCE</scope>
    <source>
        <strain evidence="9">Clonal line C1</strain>
    </source>
</reference>
<keyword evidence="6" id="KW-0812">Transmembrane</keyword>
<dbReference type="Gene3D" id="2.60.120.290">
    <property type="entry name" value="Spermadhesin, CUB domain"/>
    <property type="match status" value="1"/>
</dbReference>
<dbReference type="OrthoDB" id="6138650at2759"/>
<evidence type="ECO:0000256" key="2">
    <source>
        <dbReference type="ARBA" id="ARBA00022737"/>
    </source>
</evidence>
<dbReference type="AlphaFoldDB" id="A0A3L8DNQ9"/>
<evidence type="ECO:0008006" key="10">
    <source>
        <dbReference type="Google" id="ProtNLM"/>
    </source>
</evidence>
<reference evidence="9" key="1">
    <citation type="journal article" date="2018" name="Genome Res.">
        <title>The genomic architecture and molecular evolution of ant odorant receptors.</title>
        <authorList>
            <person name="McKenzie S.K."/>
            <person name="Kronauer D.J.C."/>
        </authorList>
    </citation>
    <scope>NUCLEOTIDE SEQUENCE [LARGE SCALE GENOMIC DNA]</scope>
    <source>
        <strain evidence="9">Clonal line C1</strain>
    </source>
</reference>
<keyword evidence="2" id="KW-0677">Repeat</keyword>